<dbReference type="InterPro" id="IPR040003">
    <property type="entry name" value="PG18-like"/>
</dbReference>
<accession>A0AAD9TFF4</accession>
<dbReference type="GO" id="GO:0006355">
    <property type="term" value="P:regulation of DNA-templated transcription"/>
    <property type="evidence" value="ECO:0007669"/>
    <property type="project" value="InterPro"/>
</dbReference>
<dbReference type="PANTHER" id="PTHR35745">
    <property type="entry name" value="BNACNNG14650D PROTEIN"/>
    <property type="match status" value="1"/>
</dbReference>
<dbReference type="EMBL" id="JANJYI010000009">
    <property type="protein sequence ID" value="KAK2634812.1"/>
    <property type="molecule type" value="Genomic_DNA"/>
</dbReference>
<evidence type="ECO:0000256" key="4">
    <source>
        <dbReference type="ARBA" id="ARBA00023242"/>
    </source>
</evidence>
<evidence type="ECO:0000313" key="7">
    <source>
        <dbReference type="Proteomes" id="UP001280121"/>
    </source>
</evidence>
<evidence type="ECO:0000256" key="3">
    <source>
        <dbReference type="ARBA" id="ARBA00023163"/>
    </source>
</evidence>
<keyword evidence="2" id="KW-0238">DNA-binding</keyword>
<evidence type="ECO:0000256" key="2">
    <source>
        <dbReference type="ARBA" id="ARBA00023125"/>
    </source>
</evidence>
<reference evidence="6" key="1">
    <citation type="journal article" date="2023" name="Plant J.">
        <title>Genome sequences and population genomics provide insights into the demographic history, inbreeding, and mutation load of two 'living fossil' tree species of Dipteronia.</title>
        <authorList>
            <person name="Feng Y."/>
            <person name="Comes H.P."/>
            <person name="Chen J."/>
            <person name="Zhu S."/>
            <person name="Lu R."/>
            <person name="Zhang X."/>
            <person name="Li P."/>
            <person name="Qiu J."/>
            <person name="Olsen K.M."/>
            <person name="Qiu Y."/>
        </authorList>
    </citation>
    <scope>NUCLEOTIDE SEQUENCE</scope>
    <source>
        <strain evidence="6">KIB01</strain>
    </source>
</reference>
<dbReference type="InterPro" id="IPR003441">
    <property type="entry name" value="NAC-dom"/>
</dbReference>
<dbReference type="GO" id="GO:0009535">
    <property type="term" value="C:chloroplast thylakoid membrane"/>
    <property type="evidence" value="ECO:0007669"/>
    <property type="project" value="TreeGrafter"/>
</dbReference>
<dbReference type="InterPro" id="IPR036093">
    <property type="entry name" value="NAC_dom_sf"/>
</dbReference>
<dbReference type="GO" id="GO:0010027">
    <property type="term" value="P:thylakoid membrane organization"/>
    <property type="evidence" value="ECO:0007669"/>
    <property type="project" value="InterPro"/>
</dbReference>
<protein>
    <recommendedName>
        <fullName evidence="5">NAC domain-containing protein</fullName>
    </recommendedName>
</protein>
<gene>
    <name evidence="6" type="ORF">Ddye_029604</name>
</gene>
<keyword evidence="1" id="KW-0805">Transcription regulation</keyword>
<dbReference type="Pfam" id="PF20711">
    <property type="entry name" value="DUF6825"/>
    <property type="match status" value="1"/>
</dbReference>
<dbReference type="Gene3D" id="2.170.150.80">
    <property type="entry name" value="NAC domain"/>
    <property type="match status" value="1"/>
</dbReference>
<dbReference type="SUPFAM" id="SSF101941">
    <property type="entry name" value="NAC domain"/>
    <property type="match status" value="1"/>
</dbReference>
<proteinExistence type="predicted"/>
<dbReference type="GO" id="GO:0003677">
    <property type="term" value="F:DNA binding"/>
    <property type="evidence" value="ECO:0007669"/>
    <property type="project" value="UniProtKB-KW"/>
</dbReference>
<organism evidence="6 7">
    <name type="scientific">Dipteronia dyeriana</name>
    <dbReference type="NCBI Taxonomy" id="168575"/>
    <lineage>
        <taxon>Eukaryota</taxon>
        <taxon>Viridiplantae</taxon>
        <taxon>Streptophyta</taxon>
        <taxon>Embryophyta</taxon>
        <taxon>Tracheophyta</taxon>
        <taxon>Spermatophyta</taxon>
        <taxon>Magnoliopsida</taxon>
        <taxon>eudicotyledons</taxon>
        <taxon>Gunneridae</taxon>
        <taxon>Pentapetalae</taxon>
        <taxon>rosids</taxon>
        <taxon>malvids</taxon>
        <taxon>Sapindales</taxon>
        <taxon>Sapindaceae</taxon>
        <taxon>Hippocastanoideae</taxon>
        <taxon>Acereae</taxon>
        <taxon>Dipteronia</taxon>
    </lineage>
</organism>
<keyword evidence="7" id="KW-1185">Reference proteome</keyword>
<dbReference type="AlphaFoldDB" id="A0AAD9TFF4"/>
<keyword evidence="4" id="KW-0539">Nucleus</keyword>
<dbReference type="PROSITE" id="PS51005">
    <property type="entry name" value="NAC"/>
    <property type="match status" value="1"/>
</dbReference>
<keyword evidence="3" id="KW-0804">Transcription</keyword>
<evidence type="ECO:0000256" key="1">
    <source>
        <dbReference type="ARBA" id="ARBA00023015"/>
    </source>
</evidence>
<feature type="domain" description="NAC" evidence="5">
    <location>
        <begin position="5"/>
        <end position="156"/>
    </location>
</feature>
<dbReference type="Pfam" id="PF02365">
    <property type="entry name" value="NAM"/>
    <property type="match status" value="1"/>
</dbReference>
<evidence type="ECO:0000313" key="6">
    <source>
        <dbReference type="EMBL" id="KAK2634812.1"/>
    </source>
</evidence>
<sequence length="358" mass="41100">MQVDVPLGFQFMPSDEEVVKGYHVRQIRGQELSWNGIQFYDLYGKSPCKIFHGTDHELSEEDDYKFHVFTRLKKASLHRVSRVDGCGTWHEDKKSEKIFADKKKKMGLTGLKKNFTFRIKNGSKKSHWIMHEISLADSNRIAFDIKTTILFFVEYSRRKEWHFIKRASNMALSSQQQPLSTVSFSCSRENGEETNLLAGYTLEIDRYSSTIEEGINALYEFRGVAQIPQPDFILVENSSSVLQFNTEETVYQDYFPTLDSTDQVLKFFYFESTKDPDVMLFNSTNKNNISGVGSENNLLPLPPIQQEGDGDSRSVLDVFFLGKALSEALNEWEELAVGEFLSVVGRLQAGQQKQVHEF</sequence>
<dbReference type="Proteomes" id="UP001280121">
    <property type="component" value="Unassembled WGS sequence"/>
</dbReference>
<comment type="caution">
    <text evidence="6">The sequence shown here is derived from an EMBL/GenBank/DDBJ whole genome shotgun (WGS) entry which is preliminary data.</text>
</comment>
<evidence type="ECO:0000259" key="5">
    <source>
        <dbReference type="PROSITE" id="PS51005"/>
    </source>
</evidence>
<name>A0AAD9TFF4_9ROSI</name>
<dbReference type="PANTHER" id="PTHR35745:SF1">
    <property type="entry name" value="OS04G0513000 PROTEIN"/>
    <property type="match status" value="1"/>
</dbReference>